<organism evidence="2 3">
    <name type="scientific">Nakamurella multipartita (strain ATCC 700099 / DSM 44233 / CIP 104796 / JCM 9543 / NBRC 105858 / Y-104)</name>
    <name type="common">Microsphaera multipartita</name>
    <dbReference type="NCBI Taxonomy" id="479431"/>
    <lineage>
        <taxon>Bacteria</taxon>
        <taxon>Bacillati</taxon>
        <taxon>Actinomycetota</taxon>
        <taxon>Actinomycetes</taxon>
        <taxon>Nakamurellales</taxon>
        <taxon>Nakamurellaceae</taxon>
        <taxon>Nakamurella</taxon>
    </lineage>
</organism>
<protein>
    <submittedName>
        <fullName evidence="2">Sulfatase</fullName>
    </submittedName>
</protein>
<reference evidence="3" key="1">
    <citation type="submission" date="2009-09" db="EMBL/GenBank/DDBJ databases">
        <title>The complete genome of Nakamurella multipartita DSM 44233.</title>
        <authorList>
            <consortium name="US DOE Joint Genome Institute (JGI-PGF)"/>
            <person name="Lucas S."/>
            <person name="Copeland A."/>
            <person name="Lapidus A."/>
            <person name="Glavina del Rio T."/>
            <person name="Dalin E."/>
            <person name="Tice H."/>
            <person name="Bruce D."/>
            <person name="Goodwin L."/>
            <person name="Pitluck S."/>
            <person name="Kyrpides N."/>
            <person name="Mavromatis K."/>
            <person name="Ivanova N."/>
            <person name="Ovchinnikova G."/>
            <person name="Sims D."/>
            <person name="Meincke L."/>
            <person name="Brettin T."/>
            <person name="Detter J.C."/>
            <person name="Han C."/>
            <person name="Larimer F."/>
            <person name="Land M."/>
            <person name="Hauser L."/>
            <person name="Markowitz V."/>
            <person name="Cheng J.-F."/>
            <person name="Hugenholtz P."/>
            <person name="Woyke T."/>
            <person name="Wu D."/>
            <person name="Klenk H.-P."/>
            <person name="Eisen J.A."/>
        </authorList>
    </citation>
    <scope>NUCLEOTIDE SEQUENCE [LARGE SCALE GENOMIC DNA]</scope>
    <source>
        <strain evidence="3">ATCC 700099 / DSM 44233 / CIP 104796 / JCM 9543 / NBRC 105858 / Y-104</strain>
    </source>
</reference>
<accession>C8XD46</accession>
<proteinExistence type="predicted"/>
<feature type="domain" description="Sulfatase N-terminal" evidence="1">
    <location>
        <begin position="13"/>
        <end position="366"/>
    </location>
</feature>
<evidence type="ECO:0000313" key="2">
    <source>
        <dbReference type="EMBL" id="ACV81536.1"/>
    </source>
</evidence>
<dbReference type="Proteomes" id="UP000002218">
    <property type="component" value="Chromosome"/>
</dbReference>
<dbReference type="Pfam" id="PF00884">
    <property type="entry name" value="Sulfatase"/>
    <property type="match status" value="1"/>
</dbReference>
<dbReference type="EMBL" id="CP001737">
    <property type="protein sequence ID" value="ACV81536.1"/>
    <property type="molecule type" value="Genomic_DNA"/>
</dbReference>
<dbReference type="OrthoDB" id="9777306at2"/>
<sequence>MTAPRLGRADGRPNVLLITTGEERYTLPKLDGFTLPARDWLHQRGTSFDDYYVASAMCSSSRSVMYTGQHVTSTMIFDNDNMPYIRPLDPGMATLGTMMQAAGYYTAYQGKWHLSNAYRTPQNPGETSKALQPYGFTEFNDWGDIDGGAWAGLKVDPVIAGQAVRWLRDKAPVVARDQPWFMTVNFVNPHDIMSYDYGSTRSITPPPNLAEAVKVKPPAETPLYSKVWDIDVPDNAGDDLSGAPQAVREYAGLADAMFGPVVDPQDWRLGLNFYVNCIRDVDRSVSLVLDALVASGQADRTVVVFTSDHGELAGSHGLRQKGNLVYDENFHVPLVIVHPDIPGGGRTQALGSAVDLAPTILHLAGVDPDELRGEFDGLGGHSLVPALADGAQVRDGVLTAVESVLTLDADFWRAFGQADAPARIQSGELRPDWHKRGFLRGYTDNRYSFGRYFSPLAPNRPRTVDELLAANDVVLYDRVTDPGETRNLATDPTQRELVATYLAKLEALIDAEIGRDDQPWITEKPLLLGAPKWRGDS</sequence>
<dbReference type="PANTHER" id="PTHR46615">
    <property type="entry name" value="ARYLSULFATASE K"/>
    <property type="match status" value="1"/>
</dbReference>
<name>C8XD46_NAKMY</name>
<keyword evidence="3" id="KW-1185">Reference proteome</keyword>
<reference evidence="2 3" key="2">
    <citation type="journal article" date="2010" name="Stand. Genomic Sci.">
        <title>Complete genome sequence of Nakamurella multipartita type strain (Y-104).</title>
        <authorList>
            <person name="Tice H."/>
            <person name="Mayilraj S."/>
            <person name="Sims D."/>
            <person name="Lapidus A."/>
            <person name="Nolan M."/>
            <person name="Lucas S."/>
            <person name="Glavina Del Rio T."/>
            <person name="Copeland A."/>
            <person name="Cheng J.F."/>
            <person name="Meincke L."/>
            <person name="Bruce D."/>
            <person name="Goodwin L."/>
            <person name="Pitluck S."/>
            <person name="Ivanova N."/>
            <person name="Mavromatis K."/>
            <person name="Ovchinnikova G."/>
            <person name="Pati A."/>
            <person name="Chen A."/>
            <person name="Palaniappan K."/>
            <person name="Land M."/>
            <person name="Hauser L."/>
            <person name="Chang Y.J."/>
            <person name="Jeffries C.D."/>
            <person name="Detter J.C."/>
            <person name="Brettin T."/>
            <person name="Rohde M."/>
            <person name="Goker M."/>
            <person name="Bristow J."/>
            <person name="Eisen J.A."/>
            <person name="Markowitz V."/>
            <person name="Hugenholtz P."/>
            <person name="Kyrpides N.C."/>
            <person name="Klenk H.P."/>
            <person name="Chen F."/>
        </authorList>
    </citation>
    <scope>NUCLEOTIDE SEQUENCE [LARGE SCALE GENOMIC DNA]</scope>
    <source>
        <strain evidence="3">ATCC 700099 / DSM 44233 / CIP 104796 / JCM 9543 / NBRC 105858 / Y-104</strain>
    </source>
</reference>
<dbReference type="InterPro" id="IPR051849">
    <property type="entry name" value="GAG-degrading_sulfatase"/>
</dbReference>
<evidence type="ECO:0000259" key="1">
    <source>
        <dbReference type="Pfam" id="PF00884"/>
    </source>
</evidence>
<dbReference type="InParanoid" id="C8XD46"/>
<dbReference type="GO" id="GO:0015024">
    <property type="term" value="F:glucuronate-2-sulfatase activity"/>
    <property type="evidence" value="ECO:0007669"/>
    <property type="project" value="TreeGrafter"/>
</dbReference>
<evidence type="ECO:0000313" key="3">
    <source>
        <dbReference type="Proteomes" id="UP000002218"/>
    </source>
</evidence>
<dbReference type="InterPro" id="IPR000917">
    <property type="entry name" value="Sulfatase_N"/>
</dbReference>
<dbReference type="KEGG" id="nml:Namu_5270"/>
<dbReference type="PANTHER" id="PTHR46615:SF1">
    <property type="entry name" value="ARYLSULFATASE K"/>
    <property type="match status" value="1"/>
</dbReference>
<dbReference type="SUPFAM" id="SSF53649">
    <property type="entry name" value="Alkaline phosphatase-like"/>
    <property type="match status" value="1"/>
</dbReference>
<dbReference type="CDD" id="cd16035">
    <property type="entry name" value="sulfatase_like"/>
    <property type="match status" value="1"/>
</dbReference>
<dbReference type="AlphaFoldDB" id="C8XD46"/>
<dbReference type="RefSeq" id="WP_015750341.1">
    <property type="nucleotide sequence ID" value="NC_013235.1"/>
</dbReference>
<dbReference type="Gene3D" id="3.40.720.10">
    <property type="entry name" value="Alkaline Phosphatase, subunit A"/>
    <property type="match status" value="1"/>
</dbReference>
<dbReference type="FunCoup" id="C8XD46">
    <property type="interactions" value="1"/>
</dbReference>
<dbReference type="GO" id="GO:0004065">
    <property type="term" value="F:arylsulfatase activity"/>
    <property type="evidence" value="ECO:0007669"/>
    <property type="project" value="TreeGrafter"/>
</dbReference>
<gene>
    <name evidence="2" type="ordered locus">Namu_5270</name>
</gene>
<dbReference type="InterPro" id="IPR017850">
    <property type="entry name" value="Alkaline_phosphatase_core_sf"/>
</dbReference>
<dbReference type="STRING" id="479431.Namu_5270"/>
<dbReference type="HOGENOM" id="CLU_006332_8_0_11"/>
<dbReference type="eggNOG" id="COG3119">
    <property type="taxonomic scope" value="Bacteria"/>
</dbReference>